<reference evidence="1 2" key="1">
    <citation type="journal article" date="2021" name="Int. J. Syst. Evol. Microbiol.">
        <title>Amazonocrinis nigriterrae gen. nov., sp. nov., Atlanticothrix silvestris gen. nov., sp. nov. and Dendronalium phyllosphericum gen. nov., sp. nov., nostocacean cyanobacteria from Brazilian environments.</title>
        <authorList>
            <person name="Alvarenga D.O."/>
            <person name="Andreote A.P.D."/>
            <person name="Branco L.H.Z."/>
            <person name="Delbaje E."/>
            <person name="Cruz R.B."/>
            <person name="Varani A.M."/>
            <person name="Fiore M.F."/>
        </authorList>
    </citation>
    <scope>NUCLEOTIDE SEQUENCE [LARGE SCALE GENOMIC DNA]</scope>
    <source>
        <strain evidence="1 2">CENA357</strain>
    </source>
</reference>
<comment type="caution">
    <text evidence="1">The sequence shown here is derived from an EMBL/GenBank/DDBJ whole genome shotgun (WGS) entry which is preliminary data.</text>
</comment>
<dbReference type="RefSeq" id="WP_214439788.1">
    <property type="nucleotide sequence ID" value="NZ_JAECZB010000035.1"/>
</dbReference>
<gene>
    <name evidence="1" type="ORF">I8751_14220</name>
</gene>
<sequence>MSSERSHFWCWGDVGDRTFDDGVDLGDRSLSNCLKEAIALLMMGLMWAMSTKSLSTHEEQ</sequence>
<accession>A0A8J7L1K0</accession>
<evidence type="ECO:0000313" key="1">
    <source>
        <dbReference type="EMBL" id="MBH8553505.1"/>
    </source>
</evidence>
<keyword evidence="2" id="KW-1185">Reference proteome</keyword>
<dbReference type="EMBL" id="JAECZB010000035">
    <property type="protein sequence ID" value="MBH8553505.1"/>
    <property type="molecule type" value="Genomic_DNA"/>
</dbReference>
<organism evidence="1 2">
    <name type="scientific">Atlanticothrix silvestris CENA357</name>
    <dbReference type="NCBI Taxonomy" id="1725252"/>
    <lineage>
        <taxon>Bacteria</taxon>
        <taxon>Bacillati</taxon>
        <taxon>Cyanobacteriota</taxon>
        <taxon>Cyanophyceae</taxon>
        <taxon>Nostocales</taxon>
        <taxon>Nodulariaceae</taxon>
        <taxon>Atlanticothrix</taxon>
        <taxon>Atlanticothrix silvestris</taxon>
    </lineage>
</organism>
<protein>
    <submittedName>
        <fullName evidence="1">Uncharacterized protein</fullName>
    </submittedName>
</protein>
<name>A0A8J7L1K0_9CYAN</name>
<dbReference type="Proteomes" id="UP000599391">
    <property type="component" value="Unassembled WGS sequence"/>
</dbReference>
<evidence type="ECO:0000313" key="2">
    <source>
        <dbReference type="Proteomes" id="UP000599391"/>
    </source>
</evidence>
<dbReference type="AlphaFoldDB" id="A0A8J7L1K0"/>
<proteinExistence type="predicted"/>